<reference evidence="3 4" key="1">
    <citation type="journal article" date="2018" name="Nat. Ecol. Evol.">
        <title>Shark genomes provide insights into elasmobranch evolution and the origin of vertebrates.</title>
        <authorList>
            <person name="Hara Y"/>
            <person name="Yamaguchi K"/>
            <person name="Onimaru K"/>
            <person name="Kadota M"/>
            <person name="Koyanagi M"/>
            <person name="Keeley SD"/>
            <person name="Tatsumi K"/>
            <person name="Tanaka K"/>
            <person name="Motone F"/>
            <person name="Kageyama Y"/>
            <person name="Nozu R"/>
            <person name="Adachi N"/>
            <person name="Nishimura O"/>
            <person name="Nakagawa R"/>
            <person name="Tanegashima C"/>
            <person name="Kiyatake I"/>
            <person name="Matsumoto R"/>
            <person name="Murakumo K"/>
            <person name="Nishida K"/>
            <person name="Terakita A"/>
            <person name="Kuratani S"/>
            <person name="Sato K"/>
            <person name="Hyodo S Kuraku.S."/>
        </authorList>
    </citation>
    <scope>NUCLEOTIDE SEQUENCE [LARGE SCALE GENOMIC DNA]</scope>
</reference>
<accession>A0A401SZL4</accession>
<keyword evidence="2" id="KW-0732">Signal</keyword>
<keyword evidence="4" id="KW-1185">Reference proteome</keyword>
<keyword evidence="1" id="KW-1133">Transmembrane helix</keyword>
<evidence type="ECO:0000256" key="2">
    <source>
        <dbReference type="SAM" id="SignalP"/>
    </source>
</evidence>
<protein>
    <recommendedName>
        <fullName evidence="5">FZ domain-containing protein</fullName>
    </recommendedName>
</protein>
<comment type="caution">
    <text evidence="3">The sequence shown here is derived from an EMBL/GenBank/DDBJ whole genome shotgun (WGS) entry which is preliminary data.</text>
</comment>
<keyword evidence="1" id="KW-0812">Transmembrane</keyword>
<gene>
    <name evidence="3" type="ORF">chiPu_0014314</name>
</gene>
<feature type="signal peptide" evidence="2">
    <location>
        <begin position="1"/>
        <end position="21"/>
    </location>
</feature>
<dbReference type="AlphaFoldDB" id="A0A401SZL4"/>
<dbReference type="Proteomes" id="UP000287033">
    <property type="component" value="Unassembled WGS sequence"/>
</dbReference>
<feature type="chain" id="PRO_5019443499" description="FZ domain-containing protein" evidence="2">
    <location>
        <begin position="22"/>
        <end position="131"/>
    </location>
</feature>
<proteinExistence type="predicted"/>
<sequence>MMQRLHAKLLLLLLLAGLASGYYIETYNETYYCEDPIVVCVPPHFNFSENCKEEWTKLPMKIAIASSANSSKPQCHPHVYEKRIFFSGLNKGEEPRYIEENLNTRRHQCIYYIPLIGVLVVITVYIFWYNK</sequence>
<dbReference type="EMBL" id="BEZZ01000748">
    <property type="protein sequence ID" value="GCC35826.1"/>
    <property type="molecule type" value="Genomic_DNA"/>
</dbReference>
<feature type="transmembrane region" description="Helical" evidence="1">
    <location>
        <begin position="110"/>
        <end position="129"/>
    </location>
</feature>
<name>A0A401SZL4_CHIPU</name>
<organism evidence="3 4">
    <name type="scientific">Chiloscyllium punctatum</name>
    <name type="common">Brownbanded bambooshark</name>
    <name type="synonym">Hemiscyllium punctatum</name>
    <dbReference type="NCBI Taxonomy" id="137246"/>
    <lineage>
        <taxon>Eukaryota</taxon>
        <taxon>Metazoa</taxon>
        <taxon>Chordata</taxon>
        <taxon>Craniata</taxon>
        <taxon>Vertebrata</taxon>
        <taxon>Chondrichthyes</taxon>
        <taxon>Elasmobranchii</taxon>
        <taxon>Galeomorphii</taxon>
        <taxon>Galeoidea</taxon>
        <taxon>Orectolobiformes</taxon>
        <taxon>Hemiscylliidae</taxon>
        <taxon>Chiloscyllium</taxon>
    </lineage>
</organism>
<evidence type="ECO:0000313" key="3">
    <source>
        <dbReference type="EMBL" id="GCC35826.1"/>
    </source>
</evidence>
<keyword evidence="1" id="KW-0472">Membrane</keyword>
<evidence type="ECO:0000313" key="4">
    <source>
        <dbReference type="Proteomes" id="UP000287033"/>
    </source>
</evidence>
<evidence type="ECO:0008006" key="5">
    <source>
        <dbReference type="Google" id="ProtNLM"/>
    </source>
</evidence>
<evidence type="ECO:0000256" key="1">
    <source>
        <dbReference type="SAM" id="Phobius"/>
    </source>
</evidence>